<dbReference type="SUPFAM" id="SSF46785">
    <property type="entry name" value="Winged helix' DNA-binding domain"/>
    <property type="match status" value="1"/>
</dbReference>
<dbReference type="InterPro" id="IPR000847">
    <property type="entry name" value="LysR_HTH_N"/>
</dbReference>
<keyword evidence="3" id="KW-0238">DNA-binding</keyword>
<dbReference type="Proteomes" id="UP000680304">
    <property type="component" value="Unassembled WGS sequence"/>
</dbReference>
<evidence type="ECO:0000313" key="7">
    <source>
        <dbReference type="Proteomes" id="UP000680304"/>
    </source>
</evidence>
<comment type="caution">
    <text evidence="6">The sequence shown here is derived from an EMBL/GenBank/DDBJ whole genome shotgun (WGS) entry which is preliminary data.</text>
</comment>
<keyword evidence="4" id="KW-0804">Transcription</keyword>
<proteinExistence type="inferred from homology"/>
<sequence>MELLQLQYFRTVARLEHITKAAQELRIAQPALSKTIARLEEDIGVPLFDRHGRQIRLNSYGKAFLERVEAALMLLEEGRKEVSELAGLEHGGIHLATSTLDRLAEPIGKFLALHPKVQFRITQASLKEMAQLVETGEVDLCFTPLPTDRTGIQTELRAIAVLSEEVYLAVPPDHRLAKRKSIRLSEVASERFIGYKEGIPFQQMNEDFFRAAGFTPNFVCRVDEPSAISSLIQAGLGVGLVGNCAGPNNSLHILRIEQPVCRRHFHLVWHERRYLSVAARQFRDFVVQYFRERKQTPHMESEAKSVERAMV</sequence>
<evidence type="ECO:0000256" key="1">
    <source>
        <dbReference type="ARBA" id="ARBA00009437"/>
    </source>
</evidence>
<dbReference type="Gene3D" id="1.10.10.10">
    <property type="entry name" value="Winged helix-like DNA-binding domain superfamily/Winged helix DNA-binding domain"/>
    <property type="match status" value="1"/>
</dbReference>
<dbReference type="Pfam" id="PF00126">
    <property type="entry name" value="HTH_1"/>
    <property type="match status" value="1"/>
</dbReference>
<gene>
    <name evidence="6" type="ORF">PACILC2_46800</name>
</gene>
<dbReference type="PANTHER" id="PTHR30419">
    <property type="entry name" value="HTH-TYPE TRANSCRIPTIONAL REGULATOR YBHD"/>
    <property type="match status" value="1"/>
</dbReference>
<dbReference type="PRINTS" id="PR00039">
    <property type="entry name" value="HTHLYSR"/>
</dbReference>
<evidence type="ECO:0000256" key="2">
    <source>
        <dbReference type="ARBA" id="ARBA00023015"/>
    </source>
</evidence>
<name>A0ABQ4ND34_9BACL</name>
<feature type="domain" description="HTH lysR-type" evidence="5">
    <location>
        <begin position="1"/>
        <end position="58"/>
    </location>
</feature>
<evidence type="ECO:0000259" key="5">
    <source>
        <dbReference type="PROSITE" id="PS50931"/>
    </source>
</evidence>
<protein>
    <submittedName>
        <fullName evidence="6">LysR family transcriptional regulator</fullName>
    </submittedName>
</protein>
<dbReference type="SUPFAM" id="SSF53850">
    <property type="entry name" value="Periplasmic binding protein-like II"/>
    <property type="match status" value="1"/>
</dbReference>
<dbReference type="InterPro" id="IPR036390">
    <property type="entry name" value="WH_DNA-bd_sf"/>
</dbReference>
<dbReference type="InterPro" id="IPR005119">
    <property type="entry name" value="LysR_subst-bd"/>
</dbReference>
<evidence type="ECO:0000256" key="3">
    <source>
        <dbReference type="ARBA" id="ARBA00023125"/>
    </source>
</evidence>
<dbReference type="InterPro" id="IPR036388">
    <property type="entry name" value="WH-like_DNA-bd_sf"/>
</dbReference>
<accession>A0ABQ4ND34</accession>
<organism evidence="6 7">
    <name type="scientific">Paenibacillus cisolokensis</name>
    <dbReference type="NCBI Taxonomy" id="1658519"/>
    <lineage>
        <taxon>Bacteria</taxon>
        <taxon>Bacillati</taxon>
        <taxon>Bacillota</taxon>
        <taxon>Bacilli</taxon>
        <taxon>Bacillales</taxon>
        <taxon>Paenibacillaceae</taxon>
        <taxon>Paenibacillus</taxon>
    </lineage>
</organism>
<comment type="similarity">
    <text evidence="1">Belongs to the LysR transcriptional regulatory family.</text>
</comment>
<dbReference type="RefSeq" id="WP_213530658.1">
    <property type="nucleotide sequence ID" value="NZ_BOVJ01000165.1"/>
</dbReference>
<dbReference type="PROSITE" id="PS50931">
    <property type="entry name" value="HTH_LYSR"/>
    <property type="match status" value="1"/>
</dbReference>
<reference evidence="6 7" key="1">
    <citation type="submission" date="2021-04" db="EMBL/GenBank/DDBJ databases">
        <title>Draft genome sequence of Paenibacillus cisolokensis, LC2-13A.</title>
        <authorList>
            <person name="Uke A."/>
            <person name="Chhe C."/>
            <person name="Baramee S."/>
            <person name="Kosugi A."/>
        </authorList>
    </citation>
    <scope>NUCLEOTIDE SEQUENCE [LARGE SCALE GENOMIC DNA]</scope>
    <source>
        <strain evidence="6 7">LC2-13A</strain>
    </source>
</reference>
<keyword evidence="7" id="KW-1185">Reference proteome</keyword>
<dbReference type="EMBL" id="BOVJ01000165">
    <property type="protein sequence ID" value="GIQ66112.1"/>
    <property type="molecule type" value="Genomic_DNA"/>
</dbReference>
<evidence type="ECO:0000313" key="6">
    <source>
        <dbReference type="EMBL" id="GIQ66112.1"/>
    </source>
</evidence>
<dbReference type="Pfam" id="PF03466">
    <property type="entry name" value="LysR_substrate"/>
    <property type="match status" value="1"/>
</dbReference>
<keyword evidence="2" id="KW-0805">Transcription regulation</keyword>
<dbReference type="Gene3D" id="3.40.190.290">
    <property type="match status" value="1"/>
</dbReference>
<evidence type="ECO:0000256" key="4">
    <source>
        <dbReference type="ARBA" id="ARBA00023163"/>
    </source>
</evidence>
<dbReference type="InterPro" id="IPR050950">
    <property type="entry name" value="HTH-type_LysR_regulators"/>
</dbReference>
<dbReference type="PANTHER" id="PTHR30419:SF28">
    <property type="entry name" value="HTH-TYPE TRANSCRIPTIONAL REGULATOR BSDA"/>
    <property type="match status" value="1"/>
</dbReference>